<dbReference type="eggNOG" id="ENOG502TI2T">
    <property type="taxonomic scope" value="Eukaryota"/>
</dbReference>
<feature type="region of interest" description="Disordered" evidence="1">
    <location>
        <begin position="1"/>
        <end position="47"/>
    </location>
</feature>
<organism evidence="2 3">
    <name type="scientific">Caenorhabditis tropicalis</name>
    <dbReference type="NCBI Taxonomy" id="1561998"/>
    <lineage>
        <taxon>Eukaryota</taxon>
        <taxon>Metazoa</taxon>
        <taxon>Ecdysozoa</taxon>
        <taxon>Nematoda</taxon>
        <taxon>Chromadorea</taxon>
        <taxon>Rhabditida</taxon>
        <taxon>Rhabditina</taxon>
        <taxon>Rhabditomorpha</taxon>
        <taxon>Rhabditoidea</taxon>
        <taxon>Rhabditidae</taxon>
        <taxon>Peloderinae</taxon>
        <taxon>Caenorhabditis</taxon>
    </lineage>
</organism>
<dbReference type="AlphaFoldDB" id="A0A1I7TZA4"/>
<feature type="compositionally biased region" description="Polar residues" evidence="1">
    <location>
        <begin position="1"/>
        <end position="17"/>
    </location>
</feature>
<protein>
    <submittedName>
        <fullName evidence="3">DUF4283 domain-containing protein</fullName>
    </submittedName>
</protein>
<keyword evidence="2" id="KW-1185">Reference proteome</keyword>
<proteinExistence type="predicted"/>
<reference evidence="3" key="1">
    <citation type="submission" date="2016-11" db="UniProtKB">
        <authorList>
            <consortium name="WormBaseParasite"/>
        </authorList>
    </citation>
    <scope>IDENTIFICATION</scope>
</reference>
<sequence>MANALDNNVDTMNQMDTSEPHDTLKRKASEANQQPAKKAKEDPQGFTVPFPSAATMGIHTPMDIDYLRLPKGFKLGDLAREKFAGIVMAGLYDKYEIQIYCRLFEHFSYFPIYLFEQDVWVAAHDHAIQEVVRFRTPPSVMMADTHRS</sequence>
<evidence type="ECO:0000256" key="1">
    <source>
        <dbReference type="SAM" id="MobiDB-lite"/>
    </source>
</evidence>
<evidence type="ECO:0000313" key="2">
    <source>
        <dbReference type="Proteomes" id="UP000095282"/>
    </source>
</evidence>
<evidence type="ECO:0000313" key="3">
    <source>
        <dbReference type="WBParaSite" id="Csp11.Scaffold629.g13290.t1"/>
    </source>
</evidence>
<dbReference type="WBParaSite" id="Csp11.Scaffold629.g13290.t1">
    <property type="protein sequence ID" value="Csp11.Scaffold629.g13290.t1"/>
    <property type="gene ID" value="Csp11.Scaffold629.g13290"/>
</dbReference>
<dbReference type="Proteomes" id="UP000095282">
    <property type="component" value="Unplaced"/>
</dbReference>
<accession>A0A1I7TZA4</accession>
<name>A0A1I7TZA4_9PELO</name>
<feature type="compositionally biased region" description="Basic and acidic residues" evidence="1">
    <location>
        <begin position="18"/>
        <end position="29"/>
    </location>
</feature>